<accession>A0A2Z3GYH0</accession>
<gene>
    <name evidence="2" type="ORF">C1280_16830</name>
</gene>
<organism evidence="2 3">
    <name type="scientific">Gemmata obscuriglobus</name>
    <dbReference type="NCBI Taxonomy" id="114"/>
    <lineage>
        <taxon>Bacteria</taxon>
        <taxon>Pseudomonadati</taxon>
        <taxon>Planctomycetota</taxon>
        <taxon>Planctomycetia</taxon>
        <taxon>Gemmatales</taxon>
        <taxon>Gemmataceae</taxon>
        <taxon>Gemmata</taxon>
    </lineage>
</organism>
<evidence type="ECO:0000313" key="3">
    <source>
        <dbReference type="Proteomes" id="UP000245802"/>
    </source>
</evidence>
<name>A0A2Z3GYH0_9BACT</name>
<sequence>MTSGIGYKVCLTGEVVMAELTDDARRAILLAATLLTGHKRRRFQAEMAHTYCGGSARHAETTFGWGRGTVHTGLNELRTGIRCVEDFESRGRTATEDLHPEVEAHIRRLVDPHAQADPTFQTPFAYTRVTAKAVREALLAVPERAGKVPTRQTVGDILNRLGYKLRRVQKARPQKRSPRPTPSSPTSSKPAPRPRPIRTH</sequence>
<feature type="region of interest" description="Disordered" evidence="1">
    <location>
        <begin position="165"/>
        <end position="200"/>
    </location>
</feature>
<keyword evidence="3" id="KW-1185">Reference proteome</keyword>
<reference evidence="2 3" key="1">
    <citation type="submission" date="2018-01" db="EMBL/GenBank/DDBJ databases">
        <title>G. obscuriglobus.</title>
        <authorList>
            <person name="Franke J."/>
            <person name="Blomberg W."/>
            <person name="Selmecki A."/>
        </authorList>
    </citation>
    <scope>NUCLEOTIDE SEQUENCE [LARGE SCALE GENOMIC DNA]</scope>
    <source>
        <strain evidence="2 3">DSM 5831</strain>
    </source>
</reference>
<dbReference type="KEGG" id="gog:C1280_16830"/>
<evidence type="ECO:0000256" key="1">
    <source>
        <dbReference type="SAM" id="MobiDB-lite"/>
    </source>
</evidence>
<dbReference type="Pfam" id="PF07592">
    <property type="entry name" value="DDE_Tnp_ISAZ013"/>
    <property type="match status" value="1"/>
</dbReference>
<dbReference type="Proteomes" id="UP000245802">
    <property type="component" value="Chromosome"/>
</dbReference>
<evidence type="ECO:0000313" key="2">
    <source>
        <dbReference type="EMBL" id="AWM38488.1"/>
    </source>
</evidence>
<dbReference type="EMBL" id="CP025958">
    <property type="protein sequence ID" value="AWM38488.1"/>
    <property type="molecule type" value="Genomic_DNA"/>
</dbReference>
<feature type="compositionally biased region" description="Basic residues" evidence="1">
    <location>
        <begin position="165"/>
        <end position="178"/>
    </location>
</feature>
<protein>
    <recommendedName>
        <fullName evidence="4">Transposase</fullName>
    </recommendedName>
</protein>
<dbReference type="AlphaFoldDB" id="A0A2Z3GYH0"/>
<evidence type="ECO:0008006" key="4">
    <source>
        <dbReference type="Google" id="ProtNLM"/>
    </source>
</evidence>
<proteinExistence type="predicted"/>
<dbReference type="InterPro" id="IPR011518">
    <property type="entry name" value="Transposase_36"/>
</dbReference>